<feature type="domain" description="Metallo-beta-lactamase" evidence="1">
    <location>
        <begin position="34"/>
        <end position="222"/>
    </location>
</feature>
<protein>
    <submittedName>
        <fullName evidence="2">MBL fold metallo-hydrolase</fullName>
    </submittedName>
</protein>
<gene>
    <name evidence="2" type="ORF">H9982_00560</name>
</gene>
<comment type="caution">
    <text evidence="2">The sequence shown here is derived from an EMBL/GenBank/DDBJ whole genome shotgun (WGS) entry which is preliminary data.</text>
</comment>
<dbReference type="InterPro" id="IPR001279">
    <property type="entry name" value="Metallo-B-lactamas"/>
</dbReference>
<evidence type="ECO:0000313" key="3">
    <source>
        <dbReference type="Proteomes" id="UP000824246"/>
    </source>
</evidence>
<reference evidence="2" key="1">
    <citation type="journal article" date="2021" name="PeerJ">
        <title>Extensive microbial diversity within the chicken gut microbiome revealed by metagenomics and culture.</title>
        <authorList>
            <person name="Gilroy R."/>
            <person name="Ravi A."/>
            <person name="Getino M."/>
            <person name="Pursley I."/>
            <person name="Horton D.L."/>
            <person name="Alikhan N.F."/>
            <person name="Baker D."/>
            <person name="Gharbi K."/>
            <person name="Hall N."/>
            <person name="Watson M."/>
            <person name="Adriaenssens E.M."/>
            <person name="Foster-Nyarko E."/>
            <person name="Jarju S."/>
            <person name="Secka A."/>
            <person name="Antonio M."/>
            <person name="Oren A."/>
            <person name="Chaudhuri R.R."/>
            <person name="La Ragione R."/>
            <person name="Hildebrand F."/>
            <person name="Pallen M.J."/>
        </authorList>
    </citation>
    <scope>NUCLEOTIDE SEQUENCE</scope>
    <source>
        <strain evidence="2">ChiHjej12B11-16260</strain>
    </source>
</reference>
<proteinExistence type="predicted"/>
<dbReference type="AlphaFoldDB" id="A0A9D2AP39"/>
<dbReference type="PANTHER" id="PTHR42663:SF6">
    <property type="entry name" value="HYDROLASE C777.06C-RELATED"/>
    <property type="match status" value="1"/>
</dbReference>
<dbReference type="EMBL" id="DXFB01000013">
    <property type="protein sequence ID" value="HIX44693.1"/>
    <property type="molecule type" value="Genomic_DNA"/>
</dbReference>
<dbReference type="Proteomes" id="UP000824246">
    <property type="component" value="Unassembled WGS sequence"/>
</dbReference>
<dbReference type="InterPro" id="IPR036866">
    <property type="entry name" value="RibonucZ/Hydroxyglut_hydro"/>
</dbReference>
<sequence>MRIEFLGTGTSTGVPQVNCSCEVCSSTDACDKRLRASVLVTAGHRNILIDCGPDFRYQALRSHIARVDALLVTHSHYDHCGGLDDLRPYCIEKPLPIYAEPPVISDIKARIPYCFNEHPYPGVPRFEMLPVEPDRPFCVGDVEIMPLRVMHYKLPILGFRIGNAAYITDSLTLPDATMKQLEGLDILVINALRRTPHLSHQSLDEALALIERLSPRRAYLTHMSHQMGLHRQVSAILPPHVSLAYDTLVIE</sequence>
<dbReference type="PANTHER" id="PTHR42663">
    <property type="entry name" value="HYDROLASE C777.06C-RELATED-RELATED"/>
    <property type="match status" value="1"/>
</dbReference>
<evidence type="ECO:0000259" key="1">
    <source>
        <dbReference type="SMART" id="SM00849"/>
    </source>
</evidence>
<accession>A0A9D2AP39</accession>
<dbReference type="Gene3D" id="3.60.15.10">
    <property type="entry name" value="Ribonuclease Z/Hydroxyacylglutathione hydrolase-like"/>
    <property type="match status" value="1"/>
</dbReference>
<dbReference type="Pfam" id="PF12706">
    <property type="entry name" value="Lactamase_B_2"/>
    <property type="match status" value="1"/>
</dbReference>
<evidence type="ECO:0000313" key="2">
    <source>
        <dbReference type="EMBL" id="HIX44693.1"/>
    </source>
</evidence>
<dbReference type="CDD" id="cd16279">
    <property type="entry name" value="metallo-hydrolase-like_MBL-fold"/>
    <property type="match status" value="1"/>
</dbReference>
<name>A0A9D2AP39_9BACT</name>
<organism evidence="2 3">
    <name type="scientific">Candidatus Barnesiella excrementipullorum</name>
    <dbReference type="NCBI Taxonomy" id="2838479"/>
    <lineage>
        <taxon>Bacteria</taxon>
        <taxon>Pseudomonadati</taxon>
        <taxon>Bacteroidota</taxon>
        <taxon>Bacteroidia</taxon>
        <taxon>Bacteroidales</taxon>
        <taxon>Barnesiellaceae</taxon>
        <taxon>Barnesiella</taxon>
    </lineage>
</organism>
<reference evidence="2" key="2">
    <citation type="submission" date="2021-04" db="EMBL/GenBank/DDBJ databases">
        <authorList>
            <person name="Gilroy R."/>
        </authorList>
    </citation>
    <scope>NUCLEOTIDE SEQUENCE</scope>
    <source>
        <strain evidence="2">ChiHjej12B11-16260</strain>
    </source>
</reference>
<dbReference type="SUPFAM" id="SSF56281">
    <property type="entry name" value="Metallo-hydrolase/oxidoreductase"/>
    <property type="match status" value="1"/>
</dbReference>
<dbReference type="SMART" id="SM00849">
    <property type="entry name" value="Lactamase_B"/>
    <property type="match status" value="1"/>
</dbReference>